<evidence type="ECO:0000256" key="1">
    <source>
        <dbReference type="SAM" id="MobiDB-lite"/>
    </source>
</evidence>
<feature type="signal peptide" evidence="2">
    <location>
        <begin position="1"/>
        <end position="29"/>
    </location>
</feature>
<sequence length="94" mass="9093">MTSKTWVLRTGFAVVAFAAALAAAGPATAGIPLGPSSSAADPVYLDNEPVQASPLAVFLGWALGSASRATAAPIPNTGSFGGTGSANPLLPPGT</sequence>
<evidence type="ECO:0000313" key="3">
    <source>
        <dbReference type="EMBL" id="MVU76614.1"/>
    </source>
</evidence>
<dbReference type="EMBL" id="WRPP01000001">
    <property type="protein sequence ID" value="MVU76614.1"/>
    <property type="molecule type" value="Genomic_DNA"/>
</dbReference>
<feature type="chain" id="PRO_5039400962" evidence="2">
    <location>
        <begin position="30"/>
        <end position="94"/>
    </location>
</feature>
<gene>
    <name evidence="3" type="ORF">GPX89_05065</name>
</gene>
<proteinExistence type="predicted"/>
<evidence type="ECO:0000256" key="2">
    <source>
        <dbReference type="SAM" id="SignalP"/>
    </source>
</evidence>
<accession>A0A7K1UQL1</accession>
<organism evidence="3 4">
    <name type="scientific">Nocardia terrae</name>
    <dbReference type="NCBI Taxonomy" id="2675851"/>
    <lineage>
        <taxon>Bacteria</taxon>
        <taxon>Bacillati</taxon>
        <taxon>Actinomycetota</taxon>
        <taxon>Actinomycetes</taxon>
        <taxon>Mycobacteriales</taxon>
        <taxon>Nocardiaceae</taxon>
        <taxon>Nocardia</taxon>
    </lineage>
</organism>
<comment type="caution">
    <text evidence="3">The sequence shown here is derived from an EMBL/GenBank/DDBJ whole genome shotgun (WGS) entry which is preliminary data.</text>
</comment>
<dbReference type="AlphaFoldDB" id="A0A7K1UQL1"/>
<feature type="region of interest" description="Disordered" evidence="1">
    <location>
        <begin position="74"/>
        <end position="94"/>
    </location>
</feature>
<evidence type="ECO:0000313" key="4">
    <source>
        <dbReference type="Proteomes" id="UP000466794"/>
    </source>
</evidence>
<name>A0A7K1UQL1_9NOCA</name>
<dbReference type="Proteomes" id="UP000466794">
    <property type="component" value="Unassembled WGS sequence"/>
</dbReference>
<protein>
    <submittedName>
        <fullName evidence="3">Uncharacterized protein</fullName>
    </submittedName>
</protein>
<dbReference type="RefSeq" id="WP_157355359.1">
    <property type="nucleotide sequence ID" value="NZ_WRPP01000001.1"/>
</dbReference>
<keyword evidence="4" id="KW-1185">Reference proteome</keyword>
<keyword evidence="2" id="KW-0732">Signal</keyword>
<reference evidence="3 4" key="1">
    <citation type="submission" date="2019-12" db="EMBL/GenBank/DDBJ databases">
        <title>Nocardia sp. nov. ET3-3 isolated from soil.</title>
        <authorList>
            <person name="Kanchanasin P."/>
            <person name="Tanasupawat S."/>
            <person name="Yuki M."/>
            <person name="Kudo T."/>
        </authorList>
    </citation>
    <scope>NUCLEOTIDE SEQUENCE [LARGE SCALE GENOMIC DNA]</scope>
    <source>
        <strain evidence="3 4">ET3-3</strain>
    </source>
</reference>